<evidence type="ECO:0000259" key="2">
    <source>
        <dbReference type="SMART" id="SM00917"/>
    </source>
</evidence>
<dbReference type="PANTHER" id="PTHR46911">
    <property type="match status" value="1"/>
</dbReference>
<sequence>QGGDHVFEGTGNGPISAVINALGLPLDVLSYEERSIGQGANAQALAIVELNDQVEQRSTFGLGVHDNIVTASIHAISACVNRLQNMASTNMKGQTELS</sequence>
<reference evidence="3" key="1">
    <citation type="submission" date="2023-04" db="EMBL/GenBank/DDBJ databases">
        <title>Genomic characterization of faba bean (Vicia faba) microsymbionts in Mexican soils.</title>
        <authorList>
            <person name="Rivera Orduna F.N."/>
            <person name="Guevara-Luna J."/>
            <person name="Yan J."/>
            <person name="Arroyo-Herrera I."/>
            <person name="Li Y."/>
            <person name="Vasquez-Murrieta M.S."/>
            <person name="Wang E.T."/>
        </authorList>
    </citation>
    <scope>NUCLEOTIDE SEQUENCE</scope>
    <source>
        <strain evidence="3">CH26</strain>
    </source>
</reference>
<keyword evidence="1" id="KW-0808">Transferase</keyword>
<dbReference type="AlphaFoldDB" id="A0AAJ2H681"/>
<dbReference type="PANTHER" id="PTHR46911:SF1">
    <property type="entry name" value="2-ISOPROPYLMALATE SYNTHASE"/>
    <property type="match status" value="1"/>
</dbReference>
<evidence type="ECO:0000313" key="3">
    <source>
        <dbReference type="EMBL" id="MDR9778511.1"/>
    </source>
</evidence>
<accession>A0AAJ2H681</accession>
<feature type="non-terminal residue" evidence="3">
    <location>
        <position position="1"/>
    </location>
</feature>
<evidence type="ECO:0000256" key="1">
    <source>
        <dbReference type="ARBA" id="ARBA00022679"/>
    </source>
</evidence>
<dbReference type="Proteomes" id="UP001268610">
    <property type="component" value="Unassembled WGS sequence"/>
</dbReference>
<gene>
    <name evidence="3" type="ORF">RJJ65_38880</name>
</gene>
<dbReference type="GO" id="GO:0003852">
    <property type="term" value="F:2-isopropylmalate synthase activity"/>
    <property type="evidence" value="ECO:0007669"/>
    <property type="project" value="InterPro"/>
</dbReference>
<dbReference type="SMART" id="SM00917">
    <property type="entry name" value="LeuA_dimer"/>
    <property type="match status" value="1"/>
</dbReference>
<dbReference type="Gene3D" id="3.30.160.270">
    <property type="match status" value="1"/>
</dbReference>
<dbReference type="Pfam" id="PF08502">
    <property type="entry name" value="LeuA_dimer"/>
    <property type="match status" value="1"/>
</dbReference>
<feature type="domain" description="2-isopropylmalate synthase LeuA allosteric (dimerisation)" evidence="2">
    <location>
        <begin position="1"/>
        <end position="84"/>
    </location>
</feature>
<dbReference type="RefSeq" id="WP_310866554.1">
    <property type="nucleotide sequence ID" value="NZ_JAVLSF010000896.1"/>
</dbReference>
<organism evidence="3 4">
    <name type="scientific">Rhizobium hidalgonense</name>
    <dbReference type="NCBI Taxonomy" id="1538159"/>
    <lineage>
        <taxon>Bacteria</taxon>
        <taxon>Pseudomonadati</taxon>
        <taxon>Pseudomonadota</taxon>
        <taxon>Alphaproteobacteria</taxon>
        <taxon>Hyphomicrobiales</taxon>
        <taxon>Rhizobiaceae</taxon>
        <taxon>Rhizobium/Agrobacterium group</taxon>
        <taxon>Rhizobium</taxon>
    </lineage>
</organism>
<dbReference type="EMBL" id="JAVLSF010000896">
    <property type="protein sequence ID" value="MDR9778511.1"/>
    <property type="molecule type" value="Genomic_DNA"/>
</dbReference>
<proteinExistence type="predicted"/>
<dbReference type="SUPFAM" id="SSF110921">
    <property type="entry name" value="2-isopropylmalate synthase LeuA, allosteric (dimerisation) domain"/>
    <property type="match status" value="1"/>
</dbReference>
<dbReference type="GO" id="GO:0009098">
    <property type="term" value="P:L-leucine biosynthetic process"/>
    <property type="evidence" value="ECO:0007669"/>
    <property type="project" value="InterPro"/>
</dbReference>
<comment type="caution">
    <text evidence="3">The sequence shown here is derived from an EMBL/GenBank/DDBJ whole genome shotgun (WGS) entry which is preliminary data.</text>
</comment>
<dbReference type="InterPro" id="IPR036230">
    <property type="entry name" value="LeuA_allosteric_dom_sf"/>
</dbReference>
<name>A0AAJ2H681_9HYPH</name>
<evidence type="ECO:0000313" key="4">
    <source>
        <dbReference type="Proteomes" id="UP001268610"/>
    </source>
</evidence>
<protein>
    <submittedName>
        <fullName evidence="3">Alpha-isopropylmalate synthase regulatory domain-containing protein</fullName>
    </submittedName>
</protein>
<dbReference type="InterPro" id="IPR013709">
    <property type="entry name" value="2-isopropylmalate_synth_dimer"/>
</dbReference>